<evidence type="ECO:0000259" key="3">
    <source>
        <dbReference type="PROSITE" id="PS50188"/>
    </source>
</evidence>
<feature type="compositionally biased region" description="Polar residues" evidence="1">
    <location>
        <begin position="547"/>
        <end position="558"/>
    </location>
</feature>
<feature type="domain" description="B30.2/SPRY" evidence="3">
    <location>
        <begin position="208"/>
        <end position="408"/>
    </location>
</feature>
<dbReference type="InterPro" id="IPR043136">
    <property type="entry name" value="B30.2/SPRY_sf"/>
</dbReference>
<protein>
    <submittedName>
        <fullName evidence="4">Related to Protein SSH4</fullName>
    </submittedName>
</protein>
<accession>A0A376B8B4</accession>
<dbReference type="InterPro" id="IPR003877">
    <property type="entry name" value="SPRY_dom"/>
</dbReference>
<dbReference type="InterPro" id="IPR050618">
    <property type="entry name" value="Ubq-SigPath_Reg"/>
</dbReference>
<keyword evidence="2" id="KW-0812">Transmembrane</keyword>
<dbReference type="EMBL" id="UFAJ01000461">
    <property type="protein sequence ID" value="SSD60809.1"/>
    <property type="molecule type" value="Genomic_DNA"/>
</dbReference>
<keyword evidence="2" id="KW-1133">Transmembrane helix</keyword>
<sequence>MTLEEHWNLSKVYDTTQNNNANQMSNHYFESQSKVANNDLITQDYYDIGPPSNLNDEDLSISFLIGLSVSLGFIMFVLLFIVVYVAFFGNDEQEYDEEMGLLNALVDVNNNNNNNNDSTGVGGNTNTHNRGLSILNYLRGRRMITLDKNFIVPGKFDDDETLKDREIEFIEGGKFSPFESDSYLRGKEFQELNPPIVKHFNTYNDDFSKTNIEERGIQAFYFLPCLNCSDVDKNGNILPSFIVQDKLDLIFTKNNKSSSTIMNYPLPFNHRDAVYFEIKIFKFPKKNSMFSVGLVTPPYPYFRLPGFNKYSIAYESTGKLRINNPFYADTLLPKLQEGDVVGFGYRYRSGTVFITHNGKKLMDLTHNLKVDMFVSIGCMNAAYTRTYTREGLLEDPDNISLKNSDTSDEEIPPMLQKMHDPFQEDIASDEIEFQVNLGQIGYVFIEANVKKYAFGLPFGSIGVPPSYNTETTKKGTLLQKGDDLPPDYPYEELGFFGDLQVRSSQNVGKFSQISNLKEKNHKLALVNSEPKADTTSNQLIRVESGSCYSTKSASNSPEVATIPEELEHSTSPSADHDADNDNDSNANNTDNDSTGNGNNNNNNNNTDNDDNNNTDNDNNNNNNTDNDDNNNNNNDDKDRKSTRLNSSHTVVSRMPSSA</sequence>
<gene>
    <name evidence="4" type="ORF">SCODWIG_02570</name>
</gene>
<feature type="compositionally biased region" description="Low complexity" evidence="1">
    <location>
        <begin position="613"/>
        <end position="633"/>
    </location>
</feature>
<feature type="transmembrane region" description="Helical" evidence="2">
    <location>
        <begin position="61"/>
        <end position="87"/>
    </location>
</feature>
<dbReference type="SMART" id="SM00449">
    <property type="entry name" value="SPRY"/>
    <property type="match status" value="1"/>
</dbReference>
<feature type="compositionally biased region" description="Polar residues" evidence="1">
    <location>
        <begin position="643"/>
        <end position="658"/>
    </location>
</feature>
<dbReference type="InterPro" id="IPR001870">
    <property type="entry name" value="B30.2/SPRY"/>
</dbReference>
<evidence type="ECO:0000313" key="4">
    <source>
        <dbReference type="EMBL" id="SSD60809.1"/>
    </source>
</evidence>
<dbReference type="SUPFAM" id="SSF49899">
    <property type="entry name" value="Concanavalin A-like lectins/glucanases"/>
    <property type="match status" value="1"/>
</dbReference>
<evidence type="ECO:0000256" key="1">
    <source>
        <dbReference type="SAM" id="MobiDB-lite"/>
    </source>
</evidence>
<name>A0A376B8B4_9ASCO</name>
<dbReference type="PANTHER" id="PTHR12864">
    <property type="entry name" value="RAN BINDING PROTEIN 9-RELATED"/>
    <property type="match status" value="1"/>
</dbReference>
<dbReference type="AlphaFoldDB" id="A0A376B8B4"/>
<dbReference type="InterPro" id="IPR013320">
    <property type="entry name" value="ConA-like_dom_sf"/>
</dbReference>
<keyword evidence="5" id="KW-1185">Reference proteome</keyword>
<keyword evidence="2" id="KW-0472">Membrane</keyword>
<dbReference type="Pfam" id="PF00622">
    <property type="entry name" value="SPRY"/>
    <property type="match status" value="1"/>
</dbReference>
<feature type="region of interest" description="Disordered" evidence="1">
    <location>
        <begin position="547"/>
        <end position="658"/>
    </location>
</feature>
<reference evidence="5" key="1">
    <citation type="submission" date="2018-06" db="EMBL/GenBank/DDBJ databases">
        <authorList>
            <person name="Guldener U."/>
        </authorList>
    </citation>
    <scope>NUCLEOTIDE SEQUENCE [LARGE SCALE GENOMIC DNA]</scope>
    <source>
        <strain evidence="5">UTAD17</strain>
    </source>
</reference>
<organism evidence="4 5">
    <name type="scientific">Saccharomycodes ludwigii</name>
    <dbReference type="NCBI Taxonomy" id="36035"/>
    <lineage>
        <taxon>Eukaryota</taxon>
        <taxon>Fungi</taxon>
        <taxon>Dikarya</taxon>
        <taxon>Ascomycota</taxon>
        <taxon>Saccharomycotina</taxon>
        <taxon>Saccharomycetes</taxon>
        <taxon>Saccharomycodales</taxon>
        <taxon>Saccharomycodaceae</taxon>
        <taxon>Saccharomycodes</taxon>
    </lineage>
</organism>
<dbReference type="VEuPathDB" id="FungiDB:SCODWIG_02570"/>
<evidence type="ECO:0000256" key="2">
    <source>
        <dbReference type="SAM" id="Phobius"/>
    </source>
</evidence>
<feature type="compositionally biased region" description="Low complexity" evidence="1">
    <location>
        <begin position="583"/>
        <end position="606"/>
    </location>
</feature>
<dbReference type="PROSITE" id="PS50188">
    <property type="entry name" value="B302_SPRY"/>
    <property type="match status" value="1"/>
</dbReference>
<dbReference type="Proteomes" id="UP000262825">
    <property type="component" value="Unassembled WGS sequence"/>
</dbReference>
<evidence type="ECO:0000313" key="5">
    <source>
        <dbReference type="Proteomes" id="UP000262825"/>
    </source>
</evidence>
<proteinExistence type="predicted"/>
<dbReference type="Gene3D" id="2.60.120.920">
    <property type="match status" value="1"/>
</dbReference>